<protein>
    <recommendedName>
        <fullName evidence="3">MEKHLA domain-containing protein</fullName>
    </recommendedName>
</protein>
<name>A0A444Z4R5_ARAHY</name>
<keyword evidence="2" id="KW-0472">Membrane</keyword>
<evidence type="ECO:0000256" key="2">
    <source>
        <dbReference type="SAM" id="Phobius"/>
    </source>
</evidence>
<evidence type="ECO:0000256" key="1">
    <source>
        <dbReference type="ARBA" id="ARBA00023242"/>
    </source>
</evidence>
<keyword evidence="1" id="KW-0539">Nucleus</keyword>
<feature type="transmembrane region" description="Helical" evidence="2">
    <location>
        <begin position="12"/>
        <end position="33"/>
    </location>
</feature>
<organism evidence="4 5">
    <name type="scientific">Arachis hypogaea</name>
    <name type="common">Peanut</name>
    <dbReference type="NCBI Taxonomy" id="3818"/>
    <lineage>
        <taxon>Eukaryota</taxon>
        <taxon>Viridiplantae</taxon>
        <taxon>Streptophyta</taxon>
        <taxon>Embryophyta</taxon>
        <taxon>Tracheophyta</taxon>
        <taxon>Spermatophyta</taxon>
        <taxon>Magnoliopsida</taxon>
        <taxon>eudicotyledons</taxon>
        <taxon>Gunneridae</taxon>
        <taxon>Pentapetalae</taxon>
        <taxon>rosids</taxon>
        <taxon>fabids</taxon>
        <taxon>Fabales</taxon>
        <taxon>Fabaceae</taxon>
        <taxon>Papilionoideae</taxon>
        <taxon>50 kb inversion clade</taxon>
        <taxon>dalbergioids sensu lato</taxon>
        <taxon>Dalbergieae</taxon>
        <taxon>Pterocarpus clade</taxon>
        <taxon>Arachis</taxon>
    </lineage>
</organism>
<evidence type="ECO:0000259" key="3">
    <source>
        <dbReference type="Pfam" id="PF08670"/>
    </source>
</evidence>
<dbReference type="STRING" id="3818.A0A444Z4R5"/>
<reference evidence="4 5" key="1">
    <citation type="submission" date="2019-01" db="EMBL/GenBank/DDBJ databases">
        <title>Sequencing of cultivated peanut Arachis hypogaea provides insights into genome evolution and oil improvement.</title>
        <authorList>
            <person name="Chen X."/>
        </authorList>
    </citation>
    <scope>NUCLEOTIDE SEQUENCE [LARGE SCALE GENOMIC DNA]</scope>
    <source>
        <strain evidence="5">cv. Fuhuasheng</strain>
        <tissue evidence="4">Leaves</tissue>
    </source>
</reference>
<dbReference type="PANTHER" id="PTHR45950:SF10">
    <property type="entry name" value="HOMEOBOX-LEUCINE ZIPPER PROTEIN REVOLUTA"/>
    <property type="match status" value="1"/>
</dbReference>
<gene>
    <name evidence="4" type="ORF">Ahy_B05g077263</name>
</gene>
<evidence type="ECO:0000313" key="4">
    <source>
        <dbReference type="EMBL" id="RYR09160.1"/>
    </source>
</evidence>
<keyword evidence="2" id="KW-0812">Transmembrane</keyword>
<dbReference type="Pfam" id="PF08670">
    <property type="entry name" value="MEKHLA"/>
    <property type="match status" value="1"/>
</dbReference>
<keyword evidence="5" id="KW-1185">Reference proteome</keyword>
<dbReference type="AlphaFoldDB" id="A0A444Z4R5"/>
<dbReference type="InterPro" id="IPR044830">
    <property type="entry name" value="HD-Zip_III"/>
</dbReference>
<comment type="caution">
    <text evidence="4">The sequence shown here is derived from an EMBL/GenBank/DDBJ whole genome shotgun (WGS) entry which is preliminary data.</text>
</comment>
<dbReference type="PANTHER" id="PTHR45950">
    <property type="entry name" value="HOMEOBOX-LEUCINE ZIPPER PROTEIN ATHB-14"/>
    <property type="match status" value="1"/>
</dbReference>
<feature type="domain" description="MEKHLA" evidence="3">
    <location>
        <begin position="167"/>
        <end position="229"/>
    </location>
</feature>
<dbReference type="InterPro" id="IPR013978">
    <property type="entry name" value="MEKHLA"/>
</dbReference>
<proteinExistence type="predicted"/>
<keyword evidence="2" id="KW-1133">Transmembrane helix</keyword>
<sequence>MEKEPPKTEQIPVVVMAFVMSVFWISTAAGELANGGFIMSASHNSGGPEYDWGIKKWAPYSRIHYSRINLLGDKKDSVTASKTLDLTSGFEVGPTTNGACDAVSCHSARSVLTIAFQFPFDSSLQDNVAVMACQYICSVISSVQRLAQTLSWFSRGSYTSQLDLLHYYLGAELLRSDSLMGESVLKYLWHHQDAILCCSLKSVPVFIFANQVGLDMLETTLVALQDITWVFRGRQFVNIESKKCR</sequence>
<dbReference type="GO" id="GO:0003700">
    <property type="term" value="F:DNA-binding transcription factor activity"/>
    <property type="evidence" value="ECO:0007669"/>
    <property type="project" value="InterPro"/>
</dbReference>
<evidence type="ECO:0000313" key="5">
    <source>
        <dbReference type="Proteomes" id="UP000289738"/>
    </source>
</evidence>
<dbReference type="EMBL" id="SDMP01000015">
    <property type="protein sequence ID" value="RYR09160.1"/>
    <property type="molecule type" value="Genomic_DNA"/>
</dbReference>
<dbReference type="Proteomes" id="UP000289738">
    <property type="component" value="Chromosome B05"/>
</dbReference>
<accession>A0A444Z4R5</accession>